<keyword evidence="7 11" id="KW-0627">Porphyrin biosynthesis</keyword>
<dbReference type="EC" id="4.2.1.24" evidence="3 11"/>
<dbReference type="GO" id="GO:0008270">
    <property type="term" value="F:zinc ion binding"/>
    <property type="evidence" value="ECO:0007669"/>
    <property type="project" value="TreeGrafter"/>
</dbReference>
<dbReference type="Gene3D" id="3.20.20.70">
    <property type="entry name" value="Aldolase class I"/>
    <property type="match status" value="1"/>
</dbReference>
<dbReference type="PRINTS" id="PR00144">
    <property type="entry name" value="DALDHYDRTASE"/>
</dbReference>
<dbReference type="GO" id="GO:0004655">
    <property type="term" value="F:porphobilinogen synthase activity"/>
    <property type="evidence" value="ECO:0007669"/>
    <property type="project" value="UniProtKB-EC"/>
</dbReference>
<comment type="subunit">
    <text evidence="11">Homooctamer.</text>
</comment>
<dbReference type="PROSITE" id="PS00169">
    <property type="entry name" value="D_ALA_DEHYDRATASE"/>
    <property type="match status" value="1"/>
</dbReference>
<comment type="similarity">
    <text evidence="2 12">Belongs to the ALAD family.</text>
</comment>
<dbReference type="FunFam" id="3.20.20.70:FF:000019">
    <property type="entry name" value="Delta-aminolevulinic acid dehydratase"/>
    <property type="match status" value="1"/>
</dbReference>
<reference evidence="13 14" key="1">
    <citation type="submission" date="2017-09" db="EMBL/GenBank/DDBJ databases">
        <title>Complete genome sequence of Verrucomicrobial strain HZ-65, isolated from freshwater.</title>
        <authorList>
            <person name="Choi A."/>
        </authorList>
    </citation>
    <scope>NUCLEOTIDE SEQUENCE [LARGE SCALE GENOMIC DNA]</scope>
    <source>
        <strain evidence="13 14">HZ-65</strain>
    </source>
</reference>
<evidence type="ECO:0000256" key="10">
    <source>
        <dbReference type="PIRSR" id="PIRSR001415-5"/>
    </source>
</evidence>
<dbReference type="GO" id="GO:0005829">
    <property type="term" value="C:cytosol"/>
    <property type="evidence" value="ECO:0007669"/>
    <property type="project" value="TreeGrafter"/>
</dbReference>
<dbReference type="GO" id="GO:0006782">
    <property type="term" value="P:protoporphyrinogen IX biosynthetic process"/>
    <property type="evidence" value="ECO:0007669"/>
    <property type="project" value="UniProtKB-UniPathway"/>
</dbReference>
<accession>A0A290QKN0</accession>
<sequence length="337" mass="36020">MADSFKLDLAVRPRRLRRNASVRALVEETVLRPADFIAPLFVVDGKGAPEPIGSMPGVSRLNIVDLVKECRALAKLGVPAVALFPKLDANYKDDSGSAALHEDALILRAVRAVKKALPELVVMTDIALDPYTTHGHDGLLTAEGKDVANDATVAVLVKMAVLHARAGVDFVAPSDMMDGRIGAIRAGLDAAGFTNTAIMAYSSKFASAYYGPFRDAVGSAKAAGTHALDKRTYQLNPANRREAVVEALLDEAEGADVLMVKPAGAYLDIIREVREATKKPLAAYQVSGEYAQIQAAAQLGWLDLARVRHESLLAIKRAGADMILTYFAKEMAAELGK</sequence>
<organism evidence="13 14">
    <name type="scientific">Nibricoccus aquaticus</name>
    <dbReference type="NCBI Taxonomy" id="2576891"/>
    <lineage>
        <taxon>Bacteria</taxon>
        <taxon>Pseudomonadati</taxon>
        <taxon>Verrucomicrobiota</taxon>
        <taxon>Opitutia</taxon>
        <taxon>Opitutales</taxon>
        <taxon>Opitutaceae</taxon>
        <taxon>Nibricoccus</taxon>
    </lineage>
</organism>
<keyword evidence="14" id="KW-1185">Reference proteome</keyword>
<dbReference type="KEGG" id="vbh:CMV30_00640"/>
<keyword evidence="10" id="KW-0479">Metal-binding</keyword>
<dbReference type="AlphaFoldDB" id="A0A290QKN0"/>
<gene>
    <name evidence="13" type="ORF">CMV30_00640</name>
</gene>
<name>A0A290QKN0_9BACT</name>
<evidence type="ECO:0000313" key="13">
    <source>
        <dbReference type="EMBL" id="ATC65908.1"/>
    </source>
</evidence>
<evidence type="ECO:0000256" key="11">
    <source>
        <dbReference type="RuleBase" id="RU000515"/>
    </source>
</evidence>
<dbReference type="PANTHER" id="PTHR11458:SF1">
    <property type="entry name" value="DELTA-AMINOLEVULINIC ACID DEHYDRATASE"/>
    <property type="match status" value="1"/>
</dbReference>
<dbReference type="SUPFAM" id="SSF51569">
    <property type="entry name" value="Aldolase"/>
    <property type="match status" value="1"/>
</dbReference>
<evidence type="ECO:0000313" key="14">
    <source>
        <dbReference type="Proteomes" id="UP000217265"/>
    </source>
</evidence>
<evidence type="ECO:0000256" key="1">
    <source>
        <dbReference type="ARBA" id="ARBA00004694"/>
    </source>
</evidence>
<dbReference type="InterPro" id="IPR030656">
    <property type="entry name" value="ALAD_AS"/>
</dbReference>
<proteinExistence type="inferred from homology"/>
<dbReference type="SMART" id="SM01004">
    <property type="entry name" value="ALAD"/>
    <property type="match status" value="1"/>
</dbReference>
<evidence type="ECO:0000256" key="8">
    <source>
        <dbReference type="ARBA" id="ARBA00047651"/>
    </source>
</evidence>
<evidence type="ECO:0000256" key="6">
    <source>
        <dbReference type="ARBA" id="ARBA00023239"/>
    </source>
</evidence>
<dbReference type="NCBIfam" id="NF006762">
    <property type="entry name" value="PRK09283.1"/>
    <property type="match status" value="1"/>
</dbReference>
<dbReference type="PANTHER" id="PTHR11458">
    <property type="entry name" value="DELTA-AMINOLEVULINIC ACID DEHYDRATASE"/>
    <property type="match status" value="1"/>
</dbReference>
<dbReference type="EMBL" id="CP023344">
    <property type="protein sequence ID" value="ATC65908.1"/>
    <property type="molecule type" value="Genomic_DNA"/>
</dbReference>
<dbReference type="PIRSF" id="PIRSF001415">
    <property type="entry name" value="Porphbilin_synth"/>
    <property type="match status" value="1"/>
</dbReference>
<feature type="active site" description="Schiff-base intermediate with substrate" evidence="9">
    <location>
        <position position="204"/>
    </location>
</feature>
<evidence type="ECO:0000256" key="9">
    <source>
        <dbReference type="PIRSR" id="PIRSR001415-1"/>
    </source>
</evidence>
<evidence type="ECO:0000256" key="3">
    <source>
        <dbReference type="ARBA" id="ARBA00012053"/>
    </source>
</evidence>
<comment type="pathway">
    <text evidence="1">Porphyrin-containing compound metabolism; protoporphyrin-IX biosynthesis; coproporphyrinogen-III from 5-aminolevulinate: step 1/4.</text>
</comment>
<keyword evidence="6 11" id="KW-0456">Lyase</keyword>
<keyword evidence="10" id="KW-0460">Magnesium</keyword>
<dbReference type="Pfam" id="PF00490">
    <property type="entry name" value="ALAD"/>
    <property type="match status" value="1"/>
</dbReference>
<protein>
    <recommendedName>
        <fullName evidence="4 11">Delta-aminolevulinic acid dehydratase</fullName>
        <ecNumber evidence="3 11">4.2.1.24</ecNumber>
    </recommendedName>
</protein>
<dbReference type="OrthoDB" id="9805001at2"/>
<feature type="binding site" evidence="10">
    <location>
        <position position="246"/>
    </location>
    <ligand>
        <name>Mg(2+)</name>
        <dbReference type="ChEBI" id="CHEBI:18420"/>
    </ligand>
</feature>
<keyword evidence="5" id="KW-0350">Heme biosynthesis</keyword>
<dbReference type="RefSeq" id="WP_096057537.1">
    <property type="nucleotide sequence ID" value="NZ_CP023344.1"/>
</dbReference>
<feature type="active site" description="Schiff-base intermediate with substrate" evidence="9">
    <location>
        <position position="261"/>
    </location>
</feature>
<evidence type="ECO:0000256" key="2">
    <source>
        <dbReference type="ARBA" id="ARBA00008055"/>
    </source>
</evidence>
<evidence type="ECO:0000256" key="4">
    <source>
        <dbReference type="ARBA" id="ARBA00020771"/>
    </source>
</evidence>
<dbReference type="InterPro" id="IPR001731">
    <property type="entry name" value="ALAD"/>
</dbReference>
<dbReference type="InterPro" id="IPR013785">
    <property type="entry name" value="Aldolase_TIM"/>
</dbReference>
<evidence type="ECO:0000256" key="5">
    <source>
        <dbReference type="ARBA" id="ARBA00023133"/>
    </source>
</evidence>
<dbReference type="Proteomes" id="UP000217265">
    <property type="component" value="Chromosome"/>
</dbReference>
<evidence type="ECO:0000256" key="7">
    <source>
        <dbReference type="ARBA" id="ARBA00023244"/>
    </source>
</evidence>
<evidence type="ECO:0000256" key="12">
    <source>
        <dbReference type="RuleBase" id="RU004161"/>
    </source>
</evidence>
<comment type="catalytic activity">
    <reaction evidence="8 11">
        <text>2 5-aminolevulinate = porphobilinogen + 2 H2O + H(+)</text>
        <dbReference type="Rhea" id="RHEA:24064"/>
        <dbReference type="ChEBI" id="CHEBI:15377"/>
        <dbReference type="ChEBI" id="CHEBI:15378"/>
        <dbReference type="ChEBI" id="CHEBI:58126"/>
        <dbReference type="ChEBI" id="CHEBI:356416"/>
        <dbReference type="EC" id="4.2.1.24"/>
    </reaction>
</comment>
<dbReference type="UniPathway" id="UPA00251">
    <property type="reaction ID" value="UER00318"/>
</dbReference>